<comment type="subcellular location">
    <subcellularLocation>
        <location evidence="4">Cell projection</location>
        <location evidence="4">Dendrite</location>
    </subcellularLocation>
    <subcellularLocation>
        <location evidence="20">Cell projection</location>
        <location evidence="20">Growth cone membrane</location>
        <topology evidence="20">Single-pass type I membrane protein</topology>
    </subcellularLocation>
    <subcellularLocation>
        <location evidence="18">Cytoplasmic vesicle</location>
        <location evidence="18">Secretory vesicle</location>
        <location evidence="18">Synaptic vesicle membrane</location>
        <topology evidence="18">Single-pass type I membrane protein</topology>
    </subcellularLocation>
    <subcellularLocation>
        <location evidence="2">Early endosome membrane</location>
        <topology evidence="2">Single-pass type I membrane protein</topology>
    </subcellularLocation>
    <subcellularLocation>
        <location evidence="1">Endoplasmic reticulum-Golgi intermediate compartment membrane</location>
        <topology evidence="1">Single-pass type I membrane protein</topology>
    </subcellularLocation>
    <subcellularLocation>
        <location evidence="23">Membrane</location>
        <topology evidence="23">Single-pass type I membrane protein</topology>
    </subcellularLocation>
    <subcellularLocation>
        <location evidence="3">Recycling endosome</location>
    </subcellularLocation>
</comment>
<keyword evidence="15" id="KW-0458">Lysosome</keyword>
<organism evidence="29 30">
    <name type="scientific">Henosepilachna vigintioctopunctata</name>
    <dbReference type="NCBI Taxonomy" id="420089"/>
    <lineage>
        <taxon>Eukaryota</taxon>
        <taxon>Metazoa</taxon>
        <taxon>Ecdysozoa</taxon>
        <taxon>Arthropoda</taxon>
        <taxon>Hexapoda</taxon>
        <taxon>Insecta</taxon>
        <taxon>Pterygota</taxon>
        <taxon>Neoptera</taxon>
        <taxon>Endopterygota</taxon>
        <taxon>Coleoptera</taxon>
        <taxon>Polyphaga</taxon>
        <taxon>Cucujiformia</taxon>
        <taxon>Coccinelloidea</taxon>
        <taxon>Coccinellidae</taxon>
        <taxon>Epilachninae</taxon>
        <taxon>Epilachnini</taxon>
        <taxon>Henosepilachna</taxon>
    </lineage>
</organism>
<evidence type="ECO:0000256" key="14">
    <source>
        <dbReference type="ARBA" id="ARBA00023180"/>
    </source>
</evidence>
<dbReference type="InterPro" id="IPR002000">
    <property type="entry name" value="Lysosome-assoc_membr_glycop"/>
</dbReference>
<keyword evidence="11" id="KW-0770">Synapse</keyword>
<feature type="chain" id="PRO_5043407822" description="Lysosome-associated membrane glycoprotein 5" evidence="26">
    <location>
        <begin position="20"/>
        <end position="350"/>
    </location>
</feature>
<dbReference type="InterPro" id="IPR018134">
    <property type="entry name" value="LAMP_CS"/>
</dbReference>
<dbReference type="PROSITE" id="PS00310">
    <property type="entry name" value="LAMP_1"/>
    <property type="match status" value="1"/>
</dbReference>
<dbReference type="PANTHER" id="PTHR11506">
    <property type="entry name" value="LYSOSOME-ASSOCIATED MEMBRANE GLYCOPROTEIN"/>
    <property type="match status" value="1"/>
</dbReference>
<keyword evidence="6" id="KW-1003">Cell membrane</keyword>
<comment type="similarity">
    <text evidence="5 23">Belongs to the LAMP family.</text>
</comment>
<evidence type="ECO:0000256" key="3">
    <source>
        <dbReference type="ARBA" id="ARBA00004172"/>
    </source>
</evidence>
<evidence type="ECO:0000256" key="19">
    <source>
        <dbReference type="ARBA" id="ARBA00053950"/>
    </source>
</evidence>
<evidence type="ECO:0000256" key="24">
    <source>
        <dbReference type="SAM" id="MobiDB-lite"/>
    </source>
</evidence>
<keyword evidence="14" id="KW-0325">Glycoprotein</keyword>
<evidence type="ECO:0000256" key="16">
    <source>
        <dbReference type="ARBA" id="ARBA00023273"/>
    </source>
</evidence>
<evidence type="ECO:0000256" key="12">
    <source>
        <dbReference type="ARBA" id="ARBA00023136"/>
    </source>
</evidence>
<evidence type="ECO:0000256" key="21">
    <source>
        <dbReference type="ARBA" id="ARBA00074379"/>
    </source>
</evidence>
<comment type="caution">
    <text evidence="29">The sequence shown here is derived from an EMBL/GenBank/DDBJ whole genome shotgun (WGS) entry which is preliminary data.</text>
</comment>
<evidence type="ECO:0000256" key="9">
    <source>
        <dbReference type="ARBA" id="ARBA00022753"/>
    </source>
</evidence>
<dbReference type="AlphaFoldDB" id="A0AAW1TYZ6"/>
<dbReference type="InterPro" id="IPR048524">
    <property type="entry name" value="Lamp2-like_TM"/>
</dbReference>
<evidence type="ECO:0000313" key="29">
    <source>
        <dbReference type="EMBL" id="KAK9872941.1"/>
    </source>
</evidence>
<feature type="signal peptide" evidence="26">
    <location>
        <begin position="1"/>
        <end position="19"/>
    </location>
</feature>
<keyword evidence="13" id="KW-1015">Disulfide bond</keyword>
<evidence type="ECO:0000256" key="23">
    <source>
        <dbReference type="PROSITE-ProRule" id="PRU00740"/>
    </source>
</evidence>
<dbReference type="Gene3D" id="2.40.160.110">
    <property type="match status" value="1"/>
</dbReference>
<sequence>MKISKFFLLVALCFAAANADVSGSIPVGPYISSSDAPTSPPKPTTSSEPTPTTTIKPPTTPTTTIKPPTTPTTTIKPPTTTSKPPITTSKSTTTDKPTTTTNKPSPTTPAPTPSKPDVGTWNVTDPITNKTCIMARMAMQIEVDYVEKNVTKNVVLNVPGNSSASGRCVDNSQTFSISWNATKNTTDSVKFTFVKNVNTSEVSLGSLQVMLNGIHFSNETKMEFLYVHPEFEAPLEHSYKCNKEQVLALNRSSTMSTNCTAVLRVSELQIQAFRNSTTNQFDDAIDCIHSTTSDIVPIAVGCALAALVVIVLLAYLYGRRRSQARGYLSMFAETKREEDYIPMKTLSCFQ</sequence>
<keyword evidence="30" id="KW-1185">Reference proteome</keyword>
<gene>
    <name evidence="29" type="ORF">WA026_020296</name>
</gene>
<dbReference type="PANTHER" id="PTHR11506:SF35">
    <property type="entry name" value="LYSOSOME-ASSOCIATED MEMBRANE GLYCOPROTEIN 5"/>
    <property type="match status" value="1"/>
</dbReference>
<feature type="domain" description="Lysosome-associated membrane glycoprotein 2-like transmembrane" evidence="28">
    <location>
        <begin position="296"/>
        <end position="327"/>
    </location>
</feature>
<accession>A0AAW1TYZ6</accession>
<dbReference type="CDD" id="cd12087">
    <property type="entry name" value="TM_EGFR-like"/>
    <property type="match status" value="1"/>
</dbReference>
<keyword evidence="9" id="KW-0967">Endosome</keyword>
<evidence type="ECO:0000256" key="22">
    <source>
        <dbReference type="ARBA" id="ARBA00076257"/>
    </source>
</evidence>
<evidence type="ECO:0000256" key="6">
    <source>
        <dbReference type="ARBA" id="ARBA00022475"/>
    </source>
</evidence>
<evidence type="ECO:0000256" key="1">
    <source>
        <dbReference type="ARBA" id="ARBA00004151"/>
    </source>
</evidence>
<feature type="transmembrane region" description="Helical" evidence="25">
    <location>
        <begin position="295"/>
        <end position="317"/>
    </location>
</feature>
<evidence type="ECO:0000256" key="20">
    <source>
        <dbReference type="ARBA" id="ARBA00060492"/>
    </source>
</evidence>
<evidence type="ECO:0000256" key="15">
    <source>
        <dbReference type="ARBA" id="ARBA00023228"/>
    </source>
</evidence>
<evidence type="ECO:0000256" key="5">
    <source>
        <dbReference type="ARBA" id="ARBA00009644"/>
    </source>
</evidence>
<evidence type="ECO:0000256" key="8">
    <source>
        <dbReference type="ARBA" id="ARBA00022729"/>
    </source>
</evidence>
<keyword evidence="10 25" id="KW-1133">Transmembrane helix</keyword>
<keyword evidence="8 26" id="KW-0732">Signal</keyword>
<comment type="function">
    <text evidence="19">Plays a role in short-term synaptic plasticity in a subset of GABAergic neurons in the brain.</text>
</comment>
<reference evidence="29 30" key="1">
    <citation type="submission" date="2023-03" db="EMBL/GenBank/DDBJ databases">
        <title>Genome insight into feeding habits of ladybird beetles.</title>
        <authorList>
            <person name="Li H.-S."/>
            <person name="Huang Y.-H."/>
            <person name="Pang H."/>
        </authorList>
    </citation>
    <scope>NUCLEOTIDE SEQUENCE [LARGE SCALE GENOMIC DNA]</scope>
    <source>
        <strain evidence="29">SYSU_2023b</strain>
        <tissue evidence="29">Whole body</tissue>
    </source>
</reference>
<feature type="compositionally biased region" description="Low complexity" evidence="24">
    <location>
        <begin position="44"/>
        <end position="105"/>
    </location>
</feature>
<evidence type="ECO:0000259" key="28">
    <source>
        <dbReference type="Pfam" id="PF21222"/>
    </source>
</evidence>
<dbReference type="Proteomes" id="UP001431783">
    <property type="component" value="Unassembled WGS sequence"/>
</dbReference>
<keyword evidence="16" id="KW-0966">Cell projection</keyword>
<evidence type="ECO:0000256" key="11">
    <source>
        <dbReference type="ARBA" id="ARBA00023018"/>
    </source>
</evidence>
<dbReference type="GO" id="GO:0031902">
    <property type="term" value="C:late endosome membrane"/>
    <property type="evidence" value="ECO:0007669"/>
    <property type="project" value="TreeGrafter"/>
</dbReference>
<evidence type="ECO:0000259" key="27">
    <source>
        <dbReference type="Pfam" id="PF01299"/>
    </source>
</evidence>
<dbReference type="GO" id="GO:0072594">
    <property type="term" value="P:establishment of protein localization to organelle"/>
    <property type="evidence" value="ECO:0007669"/>
    <property type="project" value="TreeGrafter"/>
</dbReference>
<evidence type="ECO:0000256" key="10">
    <source>
        <dbReference type="ARBA" id="ARBA00022989"/>
    </source>
</evidence>
<dbReference type="InterPro" id="IPR048528">
    <property type="entry name" value="Lamp2-like_luminal"/>
</dbReference>
<protein>
    <recommendedName>
        <fullName evidence="21">Lysosome-associated membrane glycoprotein 5</fullName>
    </recommendedName>
    <alternativeName>
        <fullName evidence="22">Lysosome-associated membrane protein 5</fullName>
    </alternativeName>
</protein>
<keyword evidence="7 23" id="KW-0812">Transmembrane</keyword>
<proteinExistence type="inferred from homology"/>
<evidence type="ECO:0000313" key="30">
    <source>
        <dbReference type="Proteomes" id="UP001431783"/>
    </source>
</evidence>
<dbReference type="Pfam" id="PF21222">
    <property type="entry name" value="Lamp2_2nd"/>
    <property type="match status" value="1"/>
</dbReference>
<evidence type="ECO:0000256" key="2">
    <source>
        <dbReference type="ARBA" id="ARBA00004158"/>
    </source>
</evidence>
<evidence type="ECO:0000256" key="7">
    <source>
        <dbReference type="ARBA" id="ARBA00022692"/>
    </source>
</evidence>
<name>A0AAW1TYZ6_9CUCU</name>
<comment type="caution">
    <text evidence="23">Lacks conserved residue(s) required for the propagation of feature annotation.</text>
</comment>
<evidence type="ECO:0000256" key="4">
    <source>
        <dbReference type="ARBA" id="ARBA00004279"/>
    </source>
</evidence>
<dbReference type="PROSITE" id="PS51407">
    <property type="entry name" value="LAMP_3"/>
    <property type="match status" value="1"/>
</dbReference>
<feature type="domain" description="Lysosome-associated membrane glycoprotein 2-like luminal" evidence="27">
    <location>
        <begin position="116"/>
        <end position="274"/>
    </location>
</feature>
<dbReference type="Pfam" id="PF01299">
    <property type="entry name" value="Lamp2-like_luminal"/>
    <property type="match status" value="1"/>
</dbReference>
<evidence type="ECO:0000256" key="17">
    <source>
        <dbReference type="ARBA" id="ARBA00023329"/>
    </source>
</evidence>
<evidence type="ECO:0000256" key="26">
    <source>
        <dbReference type="SAM" id="SignalP"/>
    </source>
</evidence>
<keyword evidence="17" id="KW-0968">Cytoplasmic vesicle</keyword>
<keyword evidence="12 23" id="KW-0472">Membrane</keyword>
<evidence type="ECO:0000256" key="13">
    <source>
        <dbReference type="ARBA" id="ARBA00023157"/>
    </source>
</evidence>
<dbReference type="GO" id="GO:0005886">
    <property type="term" value="C:plasma membrane"/>
    <property type="evidence" value="ECO:0007669"/>
    <property type="project" value="UniProtKB-SubCell"/>
</dbReference>
<evidence type="ECO:0000256" key="25">
    <source>
        <dbReference type="SAM" id="Phobius"/>
    </source>
</evidence>
<dbReference type="PRINTS" id="PR00336">
    <property type="entry name" value="LYSASSOCTDMP"/>
</dbReference>
<evidence type="ECO:0000256" key="18">
    <source>
        <dbReference type="ARBA" id="ARBA00029428"/>
    </source>
</evidence>
<dbReference type="GO" id="GO:0005765">
    <property type="term" value="C:lysosomal membrane"/>
    <property type="evidence" value="ECO:0007669"/>
    <property type="project" value="TreeGrafter"/>
</dbReference>
<dbReference type="EMBL" id="JARQZJ010000014">
    <property type="protein sequence ID" value="KAK9872941.1"/>
    <property type="molecule type" value="Genomic_DNA"/>
</dbReference>
<feature type="region of interest" description="Disordered" evidence="24">
    <location>
        <begin position="32"/>
        <end position="123"/>
    </location>
</feature>